<feature type="non-terminal residue" evidence="2">
    <location>
        <position position="1"/>
    </location>
</feature>
<keyword evidence="1" id="KW-0732">Signal</keyword>
<name>A0A1E1WBE5_PECGO</name>
<dbReference type="OrthoDB" id="7401160at2759"/>
<dbReference type="GO" id="GO:0005576">
    <property type="term" value="C:extracellular region"/>
    <property type="evidence" value="ECO:0007669"/>
    <property type="project" value="InterPro"/>
</dbReference>
<evidence type="ECO:0000256" key="1">
    <source>
        <dbReference type="ARBA" id="ARBA00022729"/>
    </source>
</evidence>
<organism evidence="2">
    <name type="scientific">Pectinophora gossypiella</name>
    <name type="common">Cotton pink bollworm</name>
    <name type="synonym">Depressaria gossypiella</name>
    <dbReference type="NCBI Taxonomy" id="13191"/>
    <lineage>
        <taxon>Eukaryota</taxon>
        <taxon>Metazoa</taxon>
        <taxon>Ecdysozoa</taxon>
        <taxon>Arthropoda</taxon>
        <taxon>Hexapoda</taxon>
        <taxon>Insecta</taxon>
        <taxon>Pterygota</taxon>
        <taxon>Neoptera</taxon>
        <taxon>Endopterygota</taxon>
        <taxon>Lepidoptera</taxon>
        <taxon>Glossata</taxon>
        <taxon>Ditrysia</taxon>
        <taxon>Gelechioidea</taxon>
        <taxon>Gelechiidae</taxon>
        <taxon>Apatetrinae</taxon>
        <taxon>Pectinophora</taxon>
    </lineage>
</organism>
<dbReference type="InterPro" id="IPR042046">
    <property type="entry name" value="Lipoprotein_11_N"/>
</dbReference>
<gene>
    <name evidence="2" type="ORF">g.4435</name>
</gene>
<dbReference type="AlphaFoldDB" id="A0A1E1WBE5"/>
<dbReference type="Gene3D" id="1.10.10.2400">
    <property type="entry name" value="Lepidopteran low molecular weight (30 kD) lipoprotein, N-terminal domain"/>
    <property type="match status" value="1"/>
</dbReference>
<protein>
    <submittedName>
        <fullName evidence="2">Uncharacterized protein</fullName>
    </submittedName>
</protein>
<feature type="non-terminal residue" evidence="2">
    <location>
        <position position="103"/>
    </location>
</feature>
<sequence length="103" mass="11775">IDHRGYLNVTDLSGELYRKVFEGDFINAVNISKTLENSGNGASISDVVTKLLKEGKRNTTQYAYKLWDSDARDMVTNYFPNAFKNILDQDYVKIINKKDSFTL</sequence>
<dbReference type="Pfam" id="PF03260">
    <property type="entry name" value="Lipoprotein_11"/>
    <property type="match status" value="1"/>
</dbReference>
<proteinExistence type="predicted"/>
<accession>A0A1E1WBE5</accession>
<dbReference type="InterPro" id="IPR004943">
    <property type="entry name" value="Lipoprotein_11"/>
</dbReference>
<reference evidence="2" key="1">
    <citation type="submission" date="2015-09" db="EMBL/GenBank/DDBJ databases">
        <title>De novo assembly of Pectinophora gossypiella (Pink Bollworm) gut transcriptome.</title>
        <authorList>
            <person name="Tassone E.E."/>
        </authorList>
    </citation>
    <scope>NUCLEOTIDE SEQUENCE</scope>
</reference>
<evidence type="ECO:0000313" key="2">
    <source>
        <dbReference type="EMBL" id="JAT84312.1"/>
    </source>
</evidence>
<dbReference type="EMBL" id="GDQN01006742">
    <property type="protein sequence ID" value="JAT84312.1"/>
    <property type="molecule type" value="Transcribed_RNA"/>
</dbReference>